<dbReference type="AlphaFoldDB" id="A0A1N6Y2J8"/>
<accession>A0A1N6Y2J8</accession>
<evidence type="ECO:0008006" key="3">
    <source>
        <dbReference type="Google" id="ProtNLM"/>
    </source>
</evidence>
<dbReference type="Proteomes" id="UP000186400">
    <property type="component" value="Unassembled WGS sequence"/>
</dbReference>
<dbReference type="SUPFAM" id="SSF53474">
    <property type="entry name" value="alpha/beta-Hydrolases"/>
    <property type="match status" value="1"/>
</dbReference>
<keyword evidence="2" id="KW-1185">Reference proteome</keyword>
<protein>
    <recommendedName>
        <fullName evidence="3">Alpha/beta hydrolase family protein</fullName>
    </recommendedName>
</protein>
<proteinExistence type="predicted"/>
<name>A0A1N6Y2J8_9SPIO</name>
<dbReference type="EMBL" id="FTMS01000037">
    <property type="protein sequence ID" value="SIR08689.1"/>
    <property type="molecule type" value="Genomic_DNA"/>
</dbReference>
<evidence type="ECO:0000313" key="1">
    <source>
        <dbReference type="EMBL" id="SIR08689.1"/>
    </source>
</evidence>
<organism evidence="1 2">
    <name type="scientific">Alkalispirochaeta americana</name>
    <dbReference type="NCBI Taxonomy" id="159291"/>
    <lineage>
        <taxon>Bacteria</taxon>
        <taxon>Pseudomonadati</taxon>
        <taxon>Spirochaetota</taxon>
        <taxon>Spirochaetia</taxon>
        <taxon>Spirochaetales</taxon>
        <taxon>Spirochaetaceae</taxon>
        <taxon>Alkalispirochaeta</taxon>
    </lineage>
</organism>
<dbReference type="InterPro" id="IPR029058">
    <property type="entry name" value="AB_hydrolase_fold"/>
</dbReference>
<sequence>MRYGDNSEFNSANDQLKDEWIEYDSNKVCEFLNTVSPQNNKRIFIAKSLGTKHLYYQLKNNFINKEDVLIFQTPIIPFVVLQDLLIEKGNNSLIIYGTKDPVLDDKEFNRINSTNKTQVYEVPNAGHVFEDENELAKSIDNIKNVMLETEKFLSKVM</sequence>
<gene>
    <name evidence="1" type="ORF">SAMN05920897_1373</name>
</gene>
<evidence type="ECO:0000313" key="2">
    <source>
        <dbReference type="Proteomes" id="UP000186400"/>
    </source>
</evidence>
<reference evidence="1 2" key="1">
    <citation type="submission" date="2017-01" db="EMBL/GenBank/DDBJ databases">
        <authorList>
            <person name="Mah S.A."/>
            <person name="Swanson W.J."/>
            <person name="Moy G.W."/>
            <person name="Vacquier V.D."/>
        </authorList>
    </citation>
    <scope>NUCLEOTIDE SEQUENCE [LARGE SCALE GENOMIC DNA]</scope>
    <source>
        <strain evidence="1 2">ASpG1</strain>
    </source>
</reference>
<dbReference type="Gene3D" id="3.40.50.1820">
    <property type="entry name" value="alpha/beta hydrolase"/>
    <property type="match status" value="1"/>
</dbReference>